<evidence type="ECO:0000313" key="2">
    <source>
        <dbReference type="EMBL" id="SDE83663.1"/>
    </source>
</evidence>
<sequence length="91" mass="9757">MPPKALLPKPSDLNQLPLPIAEKILGMVDTTNRREHIYAMTALISGATCFLGCLLAFVYLVVQGYQKSAGAVLGATVLSIVGKFIAARQNR</sequence>
<evidence type="ECO:0000256" key="1">
    <source>
        <dbReference type="SAM" id="Phobius"/>
    </source>
</evidence>
<dbReference type="AlphaFoldDB" id="A0A1G7G6D1"/>
<dbReference type="RefSeq" id="WP_172838121.1">
    <property type="nucleotide sequence ID" value="NZ_LT629690.1"/>
</dbReference>
<keyword evidence="1" id="KW-0472">Membrane</keyword>
<feature type="transmembrane region" description="Helical" evidence="1">
    <location>
        <begin position="37"/>
        <end position="62"/>
    </location>
</feature>
<evidence type="ECO:0000313" key="3">
    <source>
        <dbReference type="Proteomes" id="UP000182427"/>
    </source>
</evidence>
<name>A0A1G7G6D1_9BACT</name>
<gene>
    <name evidence="2" type="ORF">SAMN05444167_0572</name>
</gene>
<reference evidence="3" key="1">
    <citation type="submission" date="2016-10" db="EMBL/GenBank/DDBJ databases">
        <authorList>
            <person name="Varghese N."/>
            <person name="Submissions S."/>
        </authorList>
    </citation>
    <scope>NUCLEOTIDE SEQUENCE [LARGE SCALE GENOMIC DNA]</scope>
    <source>
        <strain evidence="3">GAS232</strain>
    </source>
</reference>
<dbReference type="Proteomes" id="UP000182427">
    <property type="component" value="Chromosome I"/>
</dbReference>
<accession>A0A1G7G6D1</accession>
<organism evidence="2 3">
    <name type="scientific">Terriglobus roseus</name>
    <dbReference type="NCBI Taxonomy" id="392734"/>
    <lineage>
        <taxon>Bacteria</taxon>
        <taxon>Pseudomonadati</taxon>
        <taxon>Acidobacteriota</taxon>
        <taxon>Terriglobia</taxon>
        <taxon>Terriglobales</taxon>
        <taxon>Acidobacteriaceae</taxon>
        <taxon>Terriglobus</taxon>
    </lineage>
</organism>
<keyword evidence="1" id="KW-1133">Transmembrane helix</keyword>
<keyword evidence="3" id="KW-1185">Reference proteome</keyword>
<keyword evidence="1" id="KW-0812">Transmembrane</keyword>
<protein>
    <submittedName>
        <fullName evidence="2">Uncharacterized protein</fullName>
    </submittedName>
</protein>
<dbReference type="EMBL" id="LT629690">
    <property type="protein sequence ID" value="SDE83663.1"/>
    <property type="molecule type" value="Genomic_DNA"/>
</dbReference>
<proteinExistence type="predicted"/>
<feature type="transmembrane region" description="Helical" evidence="1">
    <location>
        <begin position="68"/>
        <end position="86"/>
    </location>
</feature>